<dbReference type="SMART" id="SM00382">
    <property type="entry name" value="AAA"/>
    <property type="match status" value="1"/>
</dbReference>
<dbReference type="Pfam" id="PF00005">
    <property type="entry name" value="ABC_tran"/>
    <property type="match status" value="1"/>
</dbReference>
<feature type="domain" description="ABC transporter" evidence="4">
    <location>
        <begin position="5"/>
        <end position="224"/>
    </location>
</feature>
<dbReference type="GO" id="GO:0098796">
    <property type="term" value="C:membrane protein complex"/>
    <property type="evidence" value="ECO:0007669"/>
    <property type="project" value="UniProtKB-ARBA"/>
</dbReference>
<organism evidence="5">
    <name type="scientific">hydrothermal vent metagenome</name>
    <dbReference type="NCBI Taxonomy" id="652676"/>
    <lineage>
        <taxon>unclassified sequences</taxon>
        <taxon>metagenomes</taxon>
        <taxon>ecological metagenomes</taxon>
    </lineage>
</organism>
<dbReference type="EMBL" id="UOGD01000197">
    <property type="protein sequence ID" value="VAX21419.1"/>
    <property type="molecule type" value="Genomic_DNA"/>
</dbReference>
<accession>A0A3B1BU31</accession>
<dbReference type="PANTHER" id="PTHR24220">
    <property type="entry name" value="IMPORT ATP-BINDING PROTEIN"/>
    <property type="match status" value="1"/>
</dbReference>
<evidence type="ECO:0000256" key="2">
    <source>
        <dbReference type="ARBA" id="ARBA00022741"/>
    </source>
</evidence>
<dbReference type="InterPro" id="IPR015854">
    <property type="entry name" value="ABC_transpr_LolD-like"/>
</dbReference>
<dbReference type="SUPFAM" id="SSF52540">
    <property type="entry name" value="P-loop containing nucleoside triphosphate hydrolases"/>
    <property type="match status" value="1"/>
</dbReference>
<dbReference type="InterPro" id="IPR017871">
    <property type="entry name" value="ABC_transporter-like_CS"/>
</dbReference>
<evidence type="ECO:0000256" key="3">
    <source>
        <dbReference type="ARBA" id="ARBA00022840"/>
    </source>
</evidence>
<name>A0A3B1BU31_9ZZZZ</name>
<evidence type="ECO:0000256" key="1">
    <source>
        <dbReference type="ARBA" id="ARBA00022448"/>
    </source>
</evidence>
<dbReference type="InterPro" id="IPR017911">
    <property type="entry name" value="MacB-like_ATP-bd"/>
</dbReference>
<dbReference type="FunFam" id="3.40.50.300:FF:000032">
    <property type="entry name" value="Export ABC transporter ATP-binding protein"/>
    <property type="match status" value="1"/>
</dbReference>
<dbReference type="PROSITE" id="PS50893">
    <property type="entry name" value="ABC_TRANSPORTER_2"/>
    <property type="match status" value="1"/>
</dbReference>
<evidence type="ECO:0000313" key="5">
    <source>
        <dbReference type="EMBL" id="VAX21419.1"/>
    </source>
</evidence>
<dbReference type="CDD" id="cd03255">
    <property type="entry name" value="ABC_MJ0796_LolCDE_FtsE"/>
    <property type="match status" value="1"/>
</dbReference>
<dbReference type="GO" id="GO:0022857">
    <property type="term" value="F:transmembrane transporter activity"/>
    <property type="evidence" value="ECO:0007669"/>
    <property type="project" value="TreeGrafter"/>
</dbReference>
<gene>
    <name evidence="5" type="ORF">MNBD_IGNAVI01-3000</name>
</gene>
<protein>
    <submittedName>
        <fullName evidence="5">Lipoprotein-releasing system ATP-binding protein LolD</fullName>
    </submittedName>
</protein>
<dbReference type="InterPro" id="IPR003593">
    <property type="entry name" value="AAA+_ATPase"/>
</dbReference>
<proteinExistence type="predicted"/>
<evidence type="ECO:0000259" key="4">
    <source>
        <dbReference type="PROSITE" id="PS50893"/>
    </source>
</evidence>
<dbReference type="AlphaFoldDB" id="A0A3B1BU31"/>
<keyword evidence="5" id="KW-0449">Lipoprotein</keyword>
<reference evidence="5" key="1">
    <citation type="submission" date="2018-06" db="EMBL/GenBank/DDBJ databases">
        <authorList>
            <person name="Zhirakovskaya E."/>
        </authorList>
    </citation>
    <scope>NUCLEOTIDE SEQUENCE</scope>
</reference>
<keyword evidence="3 5" id="KW-0067">ATP-binding</keyword>
<dbReference type="InterPro" id="IPR003439">
    <property type="entry name" value="ABC_transporter-like_ATP-bd"/>
</dbReference>
<dbReference type="GO" id="GO:0016887">
    <property type="term" value="F:ATP hydrolysis activity"/>
    <property type="evidence" value="ECO:0007669"/>
    <property type="project" value="InterPro"/>
</dbReference>
<dbReference type="Gene3D" id="3.40.50.300">
    <property type="entry name" value="P-loop containing nucleotide triphosphate hydrolases"/>
    <property type="match status" value="1"/>
</dbReference>
<sequence length="224" mass="24778">MTEILTCSNIHRTFTRSEKRKLEIIKGVSLSIEKGKISIIVGKSGVGKSTLLHILGGLDNPDQGIVLIDGVDIHKLDDDKLSDFRNKEIGFVFQFHHLLPEFTALENINIPQMIAGISIEDSSKRSLELLEIVDLADRKDHKPSELSGGEQQRVAIARALANSPKIIFADEPTGNLDSANSAIVHELILDLKEKFDLTFLIVTHNKGLIELGDRVLEMRDGIVV</sequence>
<dbReference type="GO" id="GO:0005886">
    <property type="term" value="C:plasma membrane"/>
    <property type="evidence" value="ECO:0007669"/>
    <property type="project" value="TreeGrafter"/>
</dbReference>
<dbReference type="PROSITE" id="PS00211">
    <property type="entry name" value="ABC_TRANSPORTER_1"/>
    <property type="match status" value="1"/>
</dbReference>
<keyword evidence="1" id="KW-0813">Transport</keyword>
<keyword evidence="2" id="KW-0547">Nucleotide-binding</keyword>
<dbReference type="PANTHER" id="PTHR24220:SF86">
    <property type="entry name" value="ABC TRANSPORTER ABCH.1"/>
    <property type="match status" value="1"/>
</dbReference>
<dbReference type="GO" id="GO:0005524">
    <property type="term" value="F:ATP binding"/>
    <property type="evidence" value="ECO:0007669"/>
    <property type="project" value="UniProtKB-KW"/>
</dbReference>
<dbReference type="InterPro" id="IPR027417">
    <property type="entry name" value="P-loop_NTPase"/>
</dbReference>